<keyword evidence="3" id="KW-1185">Reference proteome</keyword>
<accession>A0ABN1AX68</accession>
<organism evidence="2 3">
    <name type="scientific">Streptomyces stramineus</name>
    <dbReference type="NCBI Taxonomy" id="173861"/>
    <lineage>
        <taxon>Bacteria</taxon>
        <taxon>Bacillati</taxon>
        <taxon>Actinomycetota</taxon>
        <taxon>Actinomycetes</taxon>
        <taxon>Kitasatosporales</taxon>
        <taxon>Streptomycetaceae</taxon>
        <taxon>Streptomyces</taxon>
    </lineage>
</organism>
<reference evidence="2 3" key="1">
    <citation type="journal article" date="2019" name="Int. J. Syst. Evol. Microbiol.">
        <title>The Global Catalogue of Microorganisms (GCM) 10K type strain sequencing project: providing services to taxonomists for standard genome sequencing and annotation.</title>
        <authorList>
            <consortium name="The Broad Institute Genomics Platform"/>
            <consortium name="The Broad Institute Genome Sequencing Center for Infectious Disease"/>
            <person name="Wu L."/>
            <person name="Ma J."/>
        </authorList>
    </citation>
    <scope>NUCLEOTIDE SEQUENCE [LARGE SCALE GENOMIC DNA]</scope>
    <source>
        <strain evidence="2 3">JCM 10649</strain>
    </source>
</reference>
<comment type="caution">
    <text evidence="2">The sequence shown here is derived from an EMBL/GenBank/DDBJ whole genome shotgun (WGS) entry which is preliminary data.</text>
</comment>
<evidence type="ECO:0000313" key="2">
    <source>
        <dbReference type="EMBL" id="GAA0485698.1"/>
    </source>
</evidence>
<sequence length="63" mass="6275">MPAAQDEAGGADLGHGVHPVESKGRDVNRHPSVLVITGIRQGSEGIAVPGTAAGPPAARGDRL</sequence>
<dbReference type="EMBL" id="BAAAHB010000089">
    <property type="protein sequence ID" value="GAA0485698.1"/>
    <property type="molecule type" value="Genomic_DNA"/>
</dbReference>
<feature type="region of interest" description="Disordered" evidence="1">
    <location>
        <begin position="1"/>
        <end position="29"/>
    </location>
</feature>
<name>A0ABN1AX68_9ACTN</name>
<feature type="compositionally biased region" description="Basic and acidic residues" evidence="1">
    <location>
        <begin position="18"/>
        <end position="29"/>
    </location>
</feature>
<gene>
    <name evidence="2" type="ORF">GCM10009544_54020</name>
</gene>
<evidence type="ECO:0000313" key="3">
    <source>
        <dbReference type="Proteomes" id="UP001499895"/>
    </source>
</evidence>
<dbReference type="Proteomes" id="UP001499895">
    <property type="component" value="Unassembled WGS sequence"/>
</dbReference>
<protein>
    <submittedName>
        <fullName evidence="2">Uncharacterized protein</fullName>
    </submittedName>
</protein>
<proteinExistence type="predicted"/>
<evidence type="ECO:0000256" key="1">
    <source>
        <dbReference type="SAM" id="MobiDB-lite"/>
    </source>
</evidence>